<dbReference type="SMART" id="SM00328">
    <property type="entry name" value="BPI1"/>
    <property type="match status" value="1"/>
</dbReference>
<reference evidence="5 6" key="2">
    <citation type="submission" date="2018-11" db="EMBL/GenBank/DDBJ databases">
        <authorList>
            <consortium name="Pathogen Informatics"/>
        </authorList>
    </citation>
    <scope>NUCLEOTIDE SEQUENCE [LARGE SCALE GENOMIC DNA]</scope>
</reference>
<accession>A0A0N4XVK2</accession>
<dbReference type="Gene3D" id="3.15.10.10">
    <property type="entry name" value="Bactericidal permeability-increasing protein, domain 1"/>
    <property type="match status" value="1"/>
</dbReference>
<dbReference type="Proteomes" id="UP000271162">
    <property type="component" value="Unassembled WGS sequence"/>
</dbReference>
<proteinExistence type="inferred from homology"/>
<feature type="domain" description="Lipid-binding serum glycoprotein N-terminal" evidence="3">
    <location>
        <begin position="15"/>
        <end position="241"/>
    </location>
</feature>
<dbReference type="Gene3D" id="3.15.20.10">
    <property type="entry name" value="Bactericidal permeability-increasing protein, domain 2"/>
    <property type="match status" value="1"/>
</dbReference>
<dbReference type="Pfam" id="PF01273">
    <property type="entry name" value="LBP_BPI_CETP"/>
    <property type="match status" value="1"/>
</dbReference>
<dbReference type="EMBL" id="UYSL01019834">
    <property type="protein sequence ID" value="VDL70427.1"/>
    <property type="molecule type" value="Genomic_DNA"/>
</dbReference>
<dbReference type="GO" id="GO:0008289">
    <property type="term" value="F:lipid binding"/>
    <property type="evidence" value="ECO:0007669"/>
    <property type="project" value="InterPro"/>
</dbReference>
<evidence type="ECO:0000259" key="3">
    <source>
        <dbReference type="SMART" id="SM00328"/>
    </source>
</evidence>
<evidence type="ECO:0000313" key="5">
    <source>
        <dbReference type="EMBL" id="VDL70427.1"/>
    </source>
</evidence>
<evidence type="ECO:0000313" key="6">
    <source>
        <dbReference type="Proteomes" id="UP000271162"/>
    </source>
</evidence>
<dbReference type="PANTHER" id="PTHR10504:SF140">
    <property type="entry name" value="BPI2 DOMAIN-CONTAINING PROTEIN"/>
    <property type="match status" value="1"/>
</dbReference>
<feature type="domain" description="Lipid-binding serum glycoprotein C-terminal" evidence="4">
    <location>
        <begin position="227"/>
        <end position="399"/>
    </location>
</feature>
<dbReference type="InterPro" id="IPR001124">
    <property type="entry name" value="Lipid-bd_serum_glycop_C"/>
</dbReference>
<dbReference type="PANTHER" id="PTHR10504">
    <property type="entry name" value="BACTERICIDAL PERMEABILITY-INCREASING BPI PROTEIN-RELATED"/>
    <property type="match status" value="1"/>
</dbReference>
<keyword evidence="2" id="KW-1015">Disulfide bond</keyword>
<dbReference type="STRING" id="27835.A0A0N4XVK2"/>
<dbReference type="AlphaFoldDB" id="A0A0N4XVK2"/>
<dbReference type="InterPro" id="IPR017943">
    <property type="entry name" value="Bactericidal_perm-incr_a/b_dom"/>
</dbReference>
<dbReference type="InterPro" id="IPR032942">
    <property type="entry name" value="BPI/LBP/Plunc"/>
</dbReference>
<dbReference type="GO" id="GO:0005615">
    <property type="term" value="C:extracellular space"/>
    <property type="evidence" value="ECO:0007669"/>
    <property type="project" value="TreeGrafter"/>
</dbReference>
<evidence type="ECO:0000256" key="1">
    <source>
        <dbReference type="ARBA" id="ARBA00007292"/>
    </source>
</evidence>
<protein>
    <submittedName>
        <fullName evidence="7">BPI2 domain-containing protein</fullName>
    </submittedName>
</protein>
<organism evidence="7">
    <name type="scientific">Nippostrongylus brasiliensis</name>
    <name type="common">Rat hookworm</name>
    <dbReference type="NCBI Taxonomy" id="27835"/>
    <lineage>
        <taxon>Eukaryota</taxon>
        <taxon>Metazoa</taxon>
        <taxon>Ecdysozoa</taxon>
        <taxon>Nematoda</taxon>
        <taxon>Chromadorea</taxon>
        <taxon>Rhabditida</taxon>
        <taxon>Rhabditina</taxon>
        <taxon>Rhabditomorpha</taxon>
        <taxon>Strongyloidea</taxon>
        <taxon>Heligmosomidae</taxon>
        <taxon>Nippostrongylus</taxon>
    </lineage>
</organism>
<evidence type="ECO:0000313" key="7">
    <source>
        <dbReference type="WBParaSite" id="NBR_0000683701-mRNA-1"/>
    </source>
</evidence>
<keyword evidence="6" id="KW-1185">Reference proteome</keyword>
<comment type="similarity">
    <text evidence="1">Belongs to the BPI/LBP/Plunc superfamily. BPI/LBP family.</text>
</comment>
<sequence length="410" mass="45295">MGAATTMVSHAIVIRVNDIGLQEAANCTKQWLSMAGPHLALPDLRQVFVNPFVAGELIVRNVTVDRFVPPNFRFVPNSNATLQMLTHSGYAEVAAHWELKSELLKVFRFPLTGTIRVQMTGLISEITMKSLQNRSPDRLEVSSCVARVRDVRANLQGSVAADVLQLFRGSITKVIRKKLEEVILAQSLDSVVLSQTHIDMRMHSDLIWDGEFVESEDVTPYNDETHTQSTRMVSIFIEEEIVQNILKASHYSGHLRTTLESPFLKTQCDVLCIGTVLPELSEALPNSTLGVEVATINAPVISLHDGQAAVYLNTSLEIKGIASPLKSKALVANSEFGILPKKTLDLIVDMSTPFVEDAVDMLLNRGIPLSSMMQFPTTNELLVIQEKSIRLEADINFPAVLQFSFVNTST</sequence>
<evidence type="ECO:0000259" key="4">
    <source>
        <dbReference type="SMART" id="SM00329"/>
    </source>
</evidence>
<gene>
    <name evidence="5" type="ORF">NBR_LOCUS6838</name>
</gene>
<evidence type="ECO:0000256" key="2">
    <source>
        <dbReference type="ARBA" id="ARBA00023157"/>
    </source>
</evidence>
<dbReference type="InterPro" id="IPR017942">
    <property type="entry name" value="Lipid-bd_serum_glycop_N"/>
</dbReference>
<dbReference type="WBParaSite" id="NBR_0000683701-mRNA-1">
    <property type="protein sequence ID" value="NBR_0000683701-mRNA-1"/>
    <property type="gene ID" value="NBR_0000683701"/>
</dbReference>
<reference evidence="7" key="1">
    <citation type="submission" date="2017-02" db="UniProtKB">
        <authorList>
            <consortium name="WormBaseParasite"/>
        </authorList>
    </citation>
    <scope>IDENTIFICATION</scope>
</reference>
<dbReference type="Pfam" id="PF02886">
    <property type="entry name" value="LBP_BPI_CETP_C"/>
    <property type="match status" value="1"/>
</dbReference>
<dbReference type="OMA" id="WLSMAGP"/>
<name>A0A0N4XVK2_NIPBR</name>
<dbReference type="SMART" id="SM00329">
    <property type="entry name" value="BPI2"/>
    <property type="match status" value="1"/>
</dbReference>
<dbReference type="SUPFAM" id="SSF55394">
    <property type="entry name" value="Bactericidal permeability-increasing protein, BPI"/>
    <property type="match status" value="2"/>
</dbReference>